<keyword evidence="12" id="KW-1185">Reference proteome</keyword>
<evidence type="ECO:0000259" key="10">
    <source>
        <dbReference type="Pfam" id="PF18795"/>
    </source>
</evidence>
<dbReference type="GO" id="GO:0005634">
    <property type="term" value="C:nucleus"/>
    <property type="evidence" value="ECO:0007669"/>
    <property type="project" value="EnsemblFungi"/>
</dbReference>
<dbReference type="RefSeq" id="XP_003688542.1">
    <property type="nucleotide sequence ID" value="XM_003688494.1"/>
</dbReference>
<organism evidence="11 12">
    <name type="scientific">Tetrapisispora phaffii (strain ATCC 24235 / CBS 4417 / NBRC 1672 / NRRL Y-8282 / UCD 70-5)</name>
    <name type="common">Yeast</name>
    <name type="synonym">Fabospora phaffii</name>
    <dbReference type="NCBI Taxonomy" id="1071381"/>
    <lineage>
        <taxon>Eukaryota</taxon>
        <taxon>Fungi</taxon>
        <taxon>Dikarya</taxon>
        <taxon>Ascomycota</taxon>
        <taxon>Saccharomycotina</taxon>
        <taxon>Saccharomycetes</taxon>
        <taxon>Saccharomycetales</taxon>
        <taxon>Saccharomycetaceae</taxon>
        <taxon>Tetrapisispora</taxon>
    </lineage>
</organism>
<evidence type="ECO:0000256" key="1">
    <source>
        <dbReference type="ARBA" id="ARBA00004496"/>
    </source>
</evidence>
<dbReference type="Pfam" id="PF18795">
    <property type="entry name" value="HSM3_N"/>
    <property type="match status" value="1"/>
</dbReference>
<dbReference type="eggNOG" id="ENOG502QWEK">
    <property type="taxonomic scope" value="Eukaryota"/>
</dbReference>
<dbReference type="GO" id="GO:0044183">
    <property type="term" value="F:protein folding chaperone"/>
    <property type="evidence" value="ECO:0007669"/>
    <property type="project" value="EnsemblFungi"/>
</dbReference>
<keyword evidence="7" id="KW-0234">DNA repair</keyword>
<dbReference type="GO" id="GO:0006298">
    <property type="term" value="P:mismatch repair"/>
    <property type="evidence" value="ECO:0007669"/>
    <property type="project" value="EnsemblFungi"/>
</dbReference>
<dbReference type="OrthoDB" id="4074002at2759"/>
<name>G8C1T0_TETPH</name>
<evidence type="ECO:0000256" key="3">
    <source>
        <dbReference type="ARBA" id="ARBA00019167"/>
    </source>
</evidence>
<dbReference type="KEGG" id="tpf:TPHA_0O01410"/>
<accession>G8C1T0</accession>
<dbReference type="Gene3D" id="1.25.40.580">
    <property type="match status" value="1"/>
</dbReference>
<feature type="domain" description="DNA mismatch repair protein HSM3 N-terminal" evidence="10">
    <location>
        <begin position="13"/>
        <end position="246"/>
    </location>
</feature>
<dbReference type="GO" id="GO:0005829">
    <property type="term" value="C:cytosol"/>
    <property type="evidence" value="ECO:0007669"/>
    <property type="project" value="EnsemblFungi"/>
</dbReference>
<dbReference type="InterPro" id="IPR041335">
    <property type="entry name" value="HSM3_N"/>
</dbReference>
<dbReference type="InterPro" id="IPR040752">
    <property type="entry name" value="HSM3_C"/>
</dbReference>
<dbReference type="GeneID" id="11530587"/>
<feature type="domain" description="DNA mismatch repair protein HSM3 C-terminal" evidence="9">
    <location>
        <begin position="308"/>
        <end position="482"/>
    </location>
</feature>
<dbReference type="CDD" id="cd12794">
    <property type="entry name" value="Hsm3_like"/>
    <property type="match status" value="1"/>
</dbReference>
<evidence type="ECO:0000313" key="12">
    <source>
        <dbReference type="Proteomes" id="UP000005666"/>
    </source>
</evidence>
<dbReference type="Gene3D" id="1.25.10.50">
    <property type="match status" value="1"/>
</dbReference>
<evidence type="ECO:0000256" key="2">
    <source>
        <dbReference type="ARBA" id="ARBA00006823"/>
    </source>
</evidence>
<keyword evidence="5" id="KW-0227">DNA damage</keyword>
<dbReference type="Proteomes" id="UP000005666">
    <property type="component" value="Chromosome 15"/>
</dbReference>
<reference evidence="11 12" key="1">
    <citation type="journal article" date="2011" name="Proc. Natl. Acad. Sci. U.S.A.">
        <title>Evolutionary erosion of yeast sex chromosomes by mating-type switching accidents.</title>
        <authorList>
            <person name="Gordon J.L."/>
            <person name="Armisen D."/>
            <person name="Proux-Wera E."/>
            <person name="Oheigeartaigh S.S."/>
            <person name="Byrne K.P."/>
            <person name="Wolfe K.H."/>
        </authorList>
    </citation>
    <scope>NUCLEOTIDE SEQUENCE [LARGE SCALE GENOMIC DNA]</scope>
    <source>
        <strain evidence="12">ATCC 24235 / CBS 4417 / NBRC 1672 / NRRL Y-8282 / UCD 70-5</strain>
    </source>
</reference>
<keyword evidence="6" id="KW-0143">Chaperone</keyword>
<dbReference type="AlphaFoldDB" id="G8C1T0"/>
<evidence type="ECO:0000313" key="11">
    <source>
        <dbReference type="EMBL" id="CCE66108.1"/>
    </source>
</evidence>
<dbReference type="EMBL" id="HE612870">
    <property type="protein sequence ID" value="CCE66108.1"/>
    <property type="molecule type" value="Genomic_DNA"/>
</dbReference>
<gene>
    <name evidence="11" type="primary">TPHA0O01410</name>
    <name evidence="11" type="ordered locus">TPHA_0O01410</name>
</gene>
<evidence type="ECO:0000256" key="5">
    <source>
        <dbReference type="ARBA" id="ARBA00022763"/>
    </source>
</evidence>
<evidence type="ECO:0000256" key="8">
    <source>
        <dbReference type="ARBA" id="ARBA00024671"/>
    </source>
</evidence>
<proteinExistence type="inferred from homology"/>
<dbReference type="HOGENOM" id="CLU_044760_0_0_1"/>
<evidence type="ECO:0000259" key="9">
    <source>
        <dbReference type="Pfam" id="PF18794"/>
    </source>
</evidence>
<dbReference type="OMA" id="YMEQMVL"/>
<dbReference type="STRING" id="1071381.G8C1T0"/>
<evidence type="ECO:0000256" key="7">
    <source>
        <dbReference type="ARBA" id="ARBA00023204"/>
    </source>
</evidence>
<comment type="subcellular location">
    <subcellularLocation>
        <location evidence="1">Cytoplasm</location>
    </subcellularLocation>
</comment>
<keyword evidence="4" id="KW-0963">Cytoplasm</keyword>
<evidence type="ECO:0000256" key="6">
    <source>
        <dbReference type="ARBA" id="ARBA00023186"/>
    </source>
</evidence>
<dbReference type="Pfam" id="PF18794">
    <property type="entry name" value="HSM3_C"/>
    <property type="match status" value="1"/>
</dbReference>
<evidence type="ECO:0000256" key="4">
    <source>
        <dbReference type="ARBA" id="ARBA00022490"/>
    </source>
</evidence>
<comment type="function">
    <text evidence="8">Involved in DNA mismatch repair in slow-growing cells. Acts as a chaperone during the assembly of the 26S proteasome, specifically of the base subcomplex of the 19S regulatory complex (RC).</text>
</comment>
<sequence>MTEASETNTVVNIINETYIALETNPLPTNINSLLEKCLTNIRYLSSSPVNLDPLLRSIKALLLDKEEYLFLDDQLMIEVMDHILKIAPFDLVLNVFTMKDIESALISNNTSLIKSALKVIELSSPKSIFASSPLFDLVLKLYFYEETDLDIINKIENLFRSLSSDELVANKILVNNKPVLLSIKKGAALINYSRMLELLSIFVVHINQATFDEELFIITPEEIASLVDKDILFFIQIINYYSKLLDDLLIDDFTRESKDWIYQYLEPIFNVLGQYYKKRDEYVEIKLFTLSYLFQIFRKVSYWNYENCFNLLDKHYLELNYQNEHIIDFLSFVNPKYLYEYHSEIIKEYADIKPSRLSILRNLVSNEKSFNLIKDNFTAEDILKMPYMEQMVLLERMSQYKYCVKYILHTMPTILGNLVNFNGLHIIETETVELREQTIDNLIHFDVDLLGTWYAPLVDELNKIKYHGIVKEVQPKVESMYL</sequence>
<comment type="similarity">
    <text evidence="2">Belongs to the proteasome subunit S5B/HSM3 family.</text>
</comment>
<dbReference type="GO" id="GO:0070682">
    <property type="term" value="P:proteasome regulatory particle assembly"/>
    <property type="evidence" value="ECO:0007669"/>
    <property type="project" value="EnsemblFungi"/>
</dbReference>
<protein>
    <recommendedName>
        <fullName evidence="3">DNA mismatch repair protein HSM3</fullName>
    </recommendedName>
</protein>